<keyword evidence="6 7" id="KW-0472">Membrane</keyword>
<proteinExistence type="inferred from homology"/>
<keyword evidence="7" id="KW-0934">Plastid</keyword>
<feature type="transmembrane region" description="Helical" evidence="7">
    <location>
        <begin position="182"/>
        <end position="198"/>
    </location>
</feature>
<dbReference type="Pfam" id="PF16166">
    <property type="entry name" value="TIC20"/>
    <property type="match status" value="1"/>
</dbReference>
<dbReference type="PANTHER" id="PTHR33510">
    <property type="entry name" value="PROTEIN TIC 20-II, CHLOROPLASTIC"/>
    <property type="match status" value="1"/>
</dbReference>
<organism evidence="8 9">
    <name type="scientific">Ficus carica</name>
    <name type="common">Common fig</name>
    <dbReference type="NCBI Taxonomy" id="3494"/>
    <lineage>
        <taxon>Eukaryota</taxon>
        <taxon>Viridiplantae</taxon>
        <taxon>Streptophyta</taxon>
        <taxon>Embryophyta</taxon>
        <taxon>Tracheophyta</taxon>
        <taxon>Spermatophyta</taxon>
        <taxon>Magnoliopsida</taxon>
        <taxon>eudicotyledons</taxon>
        <taxon>Gunneridae</taxon>
        <taxon>Pentapetalae</taxon>
        <taxon>rosids</taxon>
        <taxon>fabids</taxon>
        <taxon>Rosales</taxon>
        <taxon>Moraceae</taxon>
        <taxon>Ficeae</taxon>
        <taxon>Ficus</taxon>
    </lineage>
</organism>
<evidence type="ECO:0000313" key="8">
    <source>
        <dbReference type="EMBL" id="GMN57177.1"/>
    </source>
</evidence>
<sequence>MTPVAVPAQGGRLAVNPLIPLAAPAVFSAFRYTSVIRGRERHNKTSRVAFGYNWDAVPVLTSSLSSQGHRSVSSEGLPISCISSSSSIFLIEDQGGLSGGIPVLPNKRRSPMRLQARKSGSGSLRYPAQTEKPEWWWRTLACVPYLVSLQISDTGFYVQPFLEHYDKFEDLIFYIPGAVKRWSMWFPMLYCYLSYIGVVKNKEWPHFFRYHVIMAMLLETALQVVWHSSNFMPLIHFKGTFGMYYWAAVGFIYIFLMLECIRCALGGKYVKIPFVSESALIHTLYHVGGFHKPF</sequence>
<keyword evidence="3 7" id="KW-0812">Transmembrane</keyword>
<keyword evidence="9" id="KW-1185">Reference proteome</keyword>
<reference evidence="8" key="1">
    <citation type="submission" date="2023-07" db="EMBL/GenBank/DDBJ databases">
        <title>draft genome sequence of fig (Ficus carica).</title>
        <authorList>
            <person name="Takahashi T."/>
            <person name="Nishimura K."/>
        </authorList>
    </citation>
    <scope>NUCLEOTIDE SEQUENCE</scope>
</reference>
<dbReference type="Gramene" id="FCD_00019427-RA">
    <property type="protein sequence ID" value="FCD_00019427-RA:cds"/>
    <property type="gene ID" value="FCD_00019427"/>
</dbReference>
<comment type="similarity">
    <text evidence="2 7">Belongs to the Tic20 family.</text>
</comment>
<dbReference type="PANTHER" id="PTHR33510:SF12">
    <property type="entry name" value="PROTEIN TIC 20-IV, CHLOROPLASTIC"/>
    <property type="match status" value="1"/>
</dbReference>
<keyword evidence="4" id="KW-1001">Plastid inner membrane</keyword>
<keyword evidence="5 7" id="KW-1133">Transmembrane helix</keyword>
<evidence type="ECO:0000256" key="5">
    <source>
        <dbReference type="ARBA" id="ARBA00022989"/>
    </source>
</evidence>
<evidence type="ECO:0000256" key="1">
    <source>
        <dbReference type="ARBA" id="ARBA00004478"/>
    </source>
</evidence>
<dbReference type="InterPro" id="IPR005691">
    <property type="entry name" value="Tic20"/>
</dbReference>
<evidence type="ECO:0000256" key="6">
    <source>
        <dbReference type="ARBA" id="ARBA00023136"/>
    </source>
</evidence>
<dbReference type="GO" id="GO:0045037">
    <property type="term" value="P:protein import into chloroplast stroma"/>
    <property type="evidence" value="ECO:0007669"/>
    <property type="project" value="EnsemblPlants"/>
</dbReference>
<dbReference type="Proteomes" id="UP001187192">
    <property type="component" value="Unassembled WGS sequence"/>
</dbReference>
<protein>
    <recommendedName>
        <fullName evidence="7">Protein TIC 20</fullName>
    </recommendedName>
</protein>
<dbReference type="AlphaFoldDB" id="A0AA88DKY3"/>
<dbReference type="GO" id="GO:0009706">
    <property type="term" value="C:chloroplast inner membrane"/>
    <property type="evidence" value="ECO:0007669"/>
    <property type="project" value="UniProtKB-SubCell"/>
</dbReference>
<accession>A0AA88DKY3</accession>
<evidence type="ECO:0000256" key="2">
    <source>
        <dbReference type="ARBA" id="ARBA00009596"/>
    </source>
</evidence>
<comment type="caution">
    <text evidence="8">The sequence shown here is derived from an EMBL/GenBank/DDBJ whole genome shotgun (WGS) entry which is preliminary data.</text>
</comment>
<evidence type="ECO:0000313" key="9">
    <source>
        <dbReference type="Proteomes" id="UP001187192"/>
    </source>
</evidence>
<feature type="transmembrane region" description="Helical" evidence="7">
    <location>
        <begin position="210"/>
        <end position="229"/>
    </location>
</feature>
<dbReference type="GO" id="GO:0005739">
    <property type="term" value="C:mitochondrion"/>
    <property type="evidence" value="ECO:0007669"/>
    <property type="project" value="EnsemblPlants"/>
</dbReference>
<comment type="subcellular location">
    <subcellularLocation>
        <location evidence="1">Plastid</location>
        <location evidence="1">Chloroplast inner membrane</location>
        <topology evidence="1">Multi-pass membrane protein</topology>
    </subcellularLocation>
    <subcellularLocation>
        <location evidence="7">Plastid</location>
        <location evidence="7">Chloroplast membrane</location>
        <topology evidence="7">Multi-pass membrane protein</topology>
    </subcellularLocation>
</comment>
<name>A0AA88DKY3_FICCA</name>
<feature type="transmembrane region" description="Helical" evidence="7">
    <location>
        <begin position="241"/>
        <end position="261"/>
    </location>
</feature>
<evidence type="ECO:0000256" key="3">
    <source>
        <dbReference type="ARBA" id="ARBA00022692"/>
    </source>
</evidence>
<keyword evidence="7" id="KW-0150">Chloroplast</keyword>
<dbReference type="EMBL" id="BTGU01000068">
    <property type="protein sequence ID" value="GMN57177.1"/>
    <property type="molecule type" value="Genomic_DNA"/>
</dbReference>
<comment type="caution">
    <text evidence="7">Lacks conserved residue(s) required for the propagation of feature annotation.</text>
</comment>
<comment type="function">
    <text evidence="7">Involved in protein precursor import into chloroplasts.</text>
</comment>
<evidence type="ECO:0000256" key="7">
    <source>
        <dbReference type="RuleBase" id="RU367003"/>
    </source>
</evidence>
<gene>
    <name evidence="8" type="ORF">TIFTF001_026286</name>
</gene>
<evidence type="ECO:0000256" key="4">
    <source>
        <dbReference type="ARBA" id="ARBA00022780"/>
    </source>
</evidence>